<evidence type="ECO:0000256" key="12">
    <source>
        <dbReference type="SAM" id="SignalP"/>
    </source>
</evidence>
<feature type="chain" id="PRO_5045959910" description="Murein endopeptidase K" evidence="12">
    <location>
        <begin position="23"/>
        <end position="526"/>
    </location>
</feature>
<keyword evidence="14" id="KW-1185">Reference proteome</keyword>
<gene>
    <name evidence="13" type="ORF">QO011_000940</name>
</gene>
<dbReference type="PANTHER" id="PTHR37425:SF1">
    <property type="entry name" value="OUTER MEMBRANE PROTEIN"/>
    <property type="match status" value="1"/>
</dbReference>
<dbReference type="RefSeq" id="WP_307268326.1">
    <property type="nucleotide sequence ID" value="NZ_JAUSVX010000001.1"/>
</dbReference>
<evidence type="ECO:0000256" key="7">
    <source>
        <dbReference type="ARBA" id="ARBA00022833"/>
    </source>
</evidence>
<dbReference type="InterPro" id="IPR009045">
    <property type="entry name" value="Zn_M74/Hedgehog-like"/>
</dbReference>
<keyword evidence="5 12" id="KW-0732">Signal</keyword>
<evidence type="ECO:0000256" key="6">
    <source>
        <dbReference type="ARBA" id="ARBA00022801"/>
    </source>
</evidence>
<protein>
    <recommendedName>
        <fullName evidence="11">Murein endopeptidase K</fullName>
    </recommendedName>
</protein>
<organism evidence="13 14">
    <name type="scientific">Labrys wisconsinensis</name>
    <dbReference type="NCBI Taxonomy" id="425677"/>
    <lineage>
        <taxon>Bacteria</taxon>
        <taxon>Pseudomonadati</taxon>
        <taxon>Pseudomonadota</taxon>
        <taxon>Alphaproteobacteria</taxon>
        <taxon>Hyphomicrobiales</taxon>
        <taxon>Xanthobacteraceae</taxon>
        <taxon>Labrys</taxon>
    </lineage>
</organism>
<evidence type="ECO:0000256" key="2">
    <source>
        <dbReference type="ARBA" id="ARBA00004776"/>
    </source>
</evidence>
<dbReference type="Pfam" id="PF05951">
    <property type="entry name" value="Peptidase_M15_2"/>
    <property type="match status" value="1"/>
</dbReference>
<comment type="similarity">
    <text evidence="10">Belongs to the peptidase M15 family.</text>
</comment>
<keyword evidence="6" id="KW-0378">Hydrolase</keyword>
<keyword evidence="3" id="KW-0645">Protease</keyword>
<evidence type="ECO:0000256" key="1">
    <source>
        <dbReference type="ARBA" id="ARBA00001947"/>
    </source>
</evidence>
<sequence length="526" mass="55704">MRKALRIAFTLAASILTLGVLVRPTEDAVANGDTRSISLVHMHTGETLDVVYKRNGVYDADALKKLNWFLRDWRREEPTRMDPRLFDIVWMSYRAVGATQPIHVVCGYRAPETNAMLRRRSRGVAKFSQHTLGKAMDFYIPGVRLSDLRAAGLKLQRGGVGFYPTSGSPFIHMDAGSVRMWPKMTRAQLASIFPDGKTVHIPADGRPMPGYQAAYAELQRNGGSVGGFVGGDEDDGGGPSFFARLFGGGGSTETAARDTQRPQAVVMAGKTGTVIAPAPMPAATRVPAPAPTPAAPEPAPVVVAKLERTVPIPLPEPRPAELAGPQLAWQAGPDGQPATAVVAAASIPLPPARPGLDRAADAPPVQLAALDQTQDASPELRPGAPVMADASRSIDLLLRRDTPLPPSRALGFADAGAGLIAKPRSERPPLIATRFEKLNFVSVTAPVATARNKAQAGLVRPDLKSVGSLIPAPSKVVVMRFGVAAYQDLRAEKFTGTAIKPLRTASFALAPDIITGSVAKPDPGLN</sequence>
<reference evidence="13 14" key="1">
    <citation type="submission" date="2023-07" db="EMBL/GenBank/DDBJ databases">
        <title>Genomic Encyclopedia of Type Strains, Phase IV (KMG-IV): sequencing the most valuable type-strain genomes for metagenomic binning, comparative biology and taxonomic classification.</title>
        <authorList>
            <person name="Goeker M."/>
        </authorList>
    </citation>
    <scope>NUCLEOTIDE SEQUENCE [LARGE SCALE GENOMIC DNA]</scope>
    <source>
        <strain evidence="13 14">DSM 19619</strain>
    </source>
</reference>
<keyword evidence="8" id="KW-0482">Metalloprotease</keyword>
<feature type="signal peptide" evidence="12">
    <location>
        <begin position="1"/>
        <end position="22"/>
    </location>
</feature>
<dbReference type="EMBL" id="JAUSVX010000001">
    <property type="protein sequence ID" value="MDQ0467945.1"/>
    <property type="molecule type" value="Genomic_DNA"/>
</dbReference>
<comment type="caution">
    <text evidence="13">The sequence shown here is derived from an EMBL/GenBank/DDBJ whole genome shotgun (WGS) entry which is preliminary data.</text>
</comment>
<dbReference type="CDD" id="cd14844">
    <property type="entry name" value="Zn-DD-carboxypeptidase_like"/>
    <property type="match status" value="1"/>
</dbReference>
<evidence type="ECO:0000256" key="9">
    <source>
        <dbReference type="ARBA" id="ARBA00023316"/>
    </source>
</evidence>
<keyword evidence="9" id="KW-0961">Cell wall biogenesis/degradation</keyword>
<dbReference type="InterPro" id="IPR010275">
    <property type="entry name" value="MepK"/>
</dbReference>
<dbReference type="SUPFAM" id="SSF55166">
    <property type="entry name" value="Hedgehog/DD-peptidase"/>
    <property type="match status" value="1"/>
</dbReference>
<evidence type="ECO:0000256" key="3">
    <source>
        <dbReference type="ARBA" id="ARBA00022670"/>
    </source>
</evidence>
<evidence type="ECO:0000256" key="11">
    <source>
        <dbReference type="ARBA" id="ARBA00093666"/>
    </source>
</evidence>
<dbReference type="Proteomes" id="UP001242480">
    <property type="component" value="Unassembled WGS sequence"/>
</dbReference>
<comment type="cofactor">
    <cofactor evidence="1">
        <name>Zn(2+)</name>
        <dbReference type="ChEBI" id="CHEBI:29105"/>
    </cofactor>
</comment>
<proteinExistence type="inferred from homology"/>
<evidence type="ECO:0000313" key="13">
    <source>
        <dbReference type="EMBL" id="MDQ0467945.1"/>
    </source>
</evidence>
<accession>A0ABU0J110</accession>
<keyword evidence="7" id="KW-0862">Zinc</keyword>
<evidence type="ECO:0000256" key="4">
    <source>
        <dbReference type="ARBA" id="ARBA00022723"/>
    </source>
</evidence>
<evidence type="ECO:0000256" key="5">
    <source>
        <dbReference type="ARBA" id="ARBA00022729"/>
    </source>
</evidence>
<name>A0ABU0J110_9HYPH</name>
<evidence type="ECO:0000256" key="8">
    <source>
        <dbReference type="ARBA" id="ARBA00023049"/>
    </source>
</evidence>
<dbReference type="Gene3D" id="3.30.1380.10">
    <property type="match status" value="1"/>
</dbReference>
<dbReference type="PANTHER" id="PTHR37425">
    <property type="match status" value="1"/>
</dbReference>
<evidence type="ECO:0000256" key="10">
    <source>
        <dbReference type="ARBA" id="ARBA00093448"/>
    </source>
</evidence>
<comment type="pathway">
    <text evidence="2">Cell wall biogenesis; cell wall polysaccharide biosynthesis.</text>
</comment>
<evidence type="ECO:0000313" key="14">
    <source>
        <dbReference type="Proteomes" id="UP001242480"/>
    </source>
</evidence>
<keyword evidence="4" id="KW-0479">Metal-binding</keyword>